<dbReference type="PANTHER" id="PTHR35561:SF1">
    <property type="entry name" value="RNA 2',3'-CYCLIC PHOSPHODIESTERASE"/>
    <property type="match status" value="1"/>
</dbReference>
<dbReference type="Proteomes" id="UP000077096">
    <property type="component" value="Chromosome"/>
</dbReference>
<keyword evidence="1 2" id="KW-0378">Hydrolase</keyword>
<dbReference type="PANTHER" id="PTHR35561">
    <property type="entry name" value="RNA 2',3'-CYCLIC PHOSPHODIESTERASE"/>
    <property type="match status" value="1"/>
</dbReference>
<comment type="catalytic activity">
    <reaction evidence="2">
        <text>a 3'-end 2',3'-cyclophospho-ribonucleotide-RNA + H2O = a 3'-end 2'-phospho-ribonucleotide-RNA + H(+)</text>
        <dbReference type="Rhea" id="RHEA:11828"/>
        <dbReference type="Rhea" id="RHEA-COMP:10464"/>
        <dbReference type="Rhea" id="RHEA-COMP:17353"/>
        <dbReference type="ChEBI" id="CHEBI:15377"/>
        <dbReference type="ChEBI" id="CHEBI:15378"/>
        <dbReference type="ChEBI" id="CHEBI:83064"/>
        <dbReference type="ChEBI" id="CHEBI:173113"/>
        <dbReference type="EC" id="3.1.4.58"/>
    </reaction>
</comment>
<accession>A0A172T3S1</accession>
<dbReference type="NCBIfam" id="TIGR02258">
    <property type="entry name" value="2_5_ligase"/>
    <property type="match status" value="1"/>
</dbReference>
<evidence type="ECO:0000256" key="1">
    <source>
        <dbReference type="ARBA" id="ARBA00022801"/>
    </source>
</evidence>
<dbReference type="HAMAP" id="MF_01940">
    <property type="entry name" value="RNA_CPDase"/>
    <property type="match status" value="1"/>
</dbReference>
<dbReference type="Gene3D" id="3.90.1140.10">
    <property type="entry name" value="Cyclic phosphodiesterase"/>
    <property type="match status" value="1"/>
</dbReference>
<dbReference type="PATRIC" id="fig|93466.3.peg.1184"/>
<name>A0A172T3S1_FERPE</name>
<dbReference type="GO" id="GO:0004113">
    <property type="term" value="F:2',3'-cyclic-nucleotide 3'-phosphodiesterase activity"/>
    <property type="evidence" value="ECO:0007669"/>
    <property type="project" value="InterPro"/>
</dbReference>
<evidence type="ECO:0000313" key="4">
    <source>
        <dbReference type="Proteomes" id="UP000077096"/>
    </source>
</evidence>
<dbReference type="InterPro" id="IPR004175">
    <property type="entry name" value="RNA_CPDase"/>
</dbReference>
<dbReference type="Pfam" id="PF13563">
    <property type="entry name" value="2_5_RNA_ligase2"/>
    <property type="match status" value="1"/>
</dbReference>
<sequence>MRTFIAIDVNPEIREVAQEVIDKLISMEFKATWTKPENLHLTLFFLGEMDEKVVDSMAHALQKRLQGFPSFSTDLAGFGYFKFKHSPRVLFLKLEPTKSLQRLFLEMKSELNKIKIKYDEQGNFVPHVTLGRVKEYPNDWEKLVEGIQTPKITLVVDGVTIYSSTLTPQGPIYKWVYKLKFEGGLIKNVR</sequence>
<dbReference type="AlphaFoldDB" id="A0A172T3S1"/>
<comment type="function">
    <text evidence="2">Hydrolyzes RNA 2',3'-cyclic phosphodiester to an RNA 2'-phosphomonoester.</text>
</comment>
<dbReference type="GO" id="GO:0008664">
    <property type="term" value="F:RNA 2',3'-cyclic 3'-phosphodiesterase activity"/>
    <property type="evidence" value="ECO:0007669"/>
    <property type="project" value="UniProtKB-EC"/>
</dbReference>
<proteinExistence type="inferred from homology"/>
<dbReference type="OrthoDB" id="9789350at2"/>
<feature type="short sequence motif" description="HXTX 2" evidence="2">
    <location>
        <begin position="127"/>
        <end position="130"/>
    </location>
</feature>
<protein>
    <recommendedName>
        <fullName evidence="2">RNA 2',3'-cyclic phosphodiesterase</fullName>
        <shortName evidence="2">RNA 2',3'-CPDase</shortName>
        <ecNumber evidence="2">3.1.4.58</ecNumber>
    </recommendedName>
</protein>
<reference evidence="3 4" key="1">
    <citation type="submission" date="2014-08" db="EMBL/GenBank/DDBJ databases">
        <title>Fervidobacterium pennivorans DYC genome.</title>
        <authorList>
            <person name="Wushke S."/>
        </authorList>
    </citation>
    <scope>NUCLEOTIDE SEQUENCE [LARGE SCALE GENOMIC DNA]</scope>
    <source>
        <strain evidence="3 4">DYC</strain>
    </source>
</reference>
<organism evidence="3 4">
    <name type="scientific">Fervidobacterium pennivorans</name>
    <dbReference type="NCBI Taxonomy" id="93466"/>
    <lineage>
        <taxon>Bacteria</taxon>
        <taxon>Thermotogati</taxon>
        <taxon>Thermotogota</taxon>
        <taxon>Thermotogae</taxon>
        <taxon>Thermotogales</taxon>
        <taxon>Fervidobacteriaceae</taxon>
        <taxon>Fervidobacterium</taxon>
    </lineage>
</organism>
<feature type="active site" description="Proton acceptor" evidence="2">
    <location>
        <position position="127"/>
    </location>
</feature>
<evidence type="ECO:0000256" key="2">
    <source>
        <dbReference type="HAMAP-Rule" id="MF_01940"/>
    </source>
</evidence>
<dbReference type="EMBL" id="CP011393">
    <property type="protein sequence ID" value="ANE41493.1"/>
    <property type="molecule type" value="Genomic_DNA"/>
</dbReference>
<evidence type="ECO:0000313" key="3">
    <source>
        <dbReference type="EMBL" id="ANE41493.1"/>
    </source>
</evidence>
<gene>
    <name evidence="3" type="ORF">JM64_05595</name>
</gene>
<dbReference type="KEGG" id="fng:JM64_05595"/>
<feature type="active site" description="Proton donor" evidence="2">
    <location>
        <position position="40"/>
    </location>
</feature>
<dbReference type="SUPFAM" id="SSF55144">
    <property type="entry name" value="LigT-like"/>
    <property type="match status" value="1"/>
</dbReference>
<dbReference type="EC" id="3.1.4.58" evidence="2"/>
<dbReference type="InterPro" id="IPR009097">
    <property type="entry name" value="Cyclic_Pdiesterase"/>
</dbReference>
<feature type="short sequence motif" description="HXTX 1" evidence="2">
    <location>
        <begin position="40"/>
        <end position="43"/>
    </location>
</feature>
<comment type="similarity">
    <text evidence="2">Belongs to the 2H phosphoesterase superfamily. ThpR family.</text>
</comment>